<reference evidence="3" key="1">
    <citation type="submission" date="2022-03" db="EMBL/GenBank/DDBJ databases">
        <authorList>
            <person name="Vrbovska V."/>
            <person name="Kovarovic V."/>
            <person name="Botka T."/>
            <person name="Pantucek R."/>
        </authorList>
    </citation>
    <scope>NUCLEOTIDE SEQUENCE</scope>
    <source>
        <strain evidence="3">CCM 2609</strain>
    </source>
</reference>
<dbReference type="EMBL" id="CP094348">
    <property type="protein sequence ID" value="UOB20899.1"/>
    <property type="molecule type" value="Genomic_DNA"/>
</dbReference>
<keyword evidence="1" id="KW-0472">Membrane</keyword>
<dbReference type="NCBIfam" id="NF033631">
    <property type="entry name" value="SLATT_5"/>
    <property type="match status" value="1"/>
</dbReference>
<evidence type="ECO:0000256" key="1">
    <source>
        <dbReference type="SAM" id="Phobius"/>
    </source>
</evidence>
<name>A0ABY3ZVH2_9STAP</name>
<reference evidence="3" key="2">
    <citation type="submission" date="2022-04" db="EMBL/GenBank/DDBJ databases">
        <title>Antimicrobial genetic elements in methicillin-resistant Macrococcus armenti.</title>
        <authorList>
            <person name="Keller J.E."/>
            <person name="Schwendener S."/>
            <person name="Pantucek R."/>
            <person name="Perreten V."/>
        </authorList>
    </citation>
    <scope>NUCLEOTIDE SEQUENCE</scope>
    <source>
        <strain evidence="3">CCM 2609</strain>
    </source>
</reference>
<gene>
    <name evidence="3" type="ORF">MRZ06_02125</name>
</gene>
<feature type="transmembrane region" description="Helical" evidence="1">
    <location>
        <begin position="166"/>
        <end position="187"/>
    </location>
</feature>
<keyword evidence="4" id="KW-1185">Reference proteome</keyword>
<feature type="transmembrane region" description="Helical" evidence="1">
    <location>
        <begin position="67"/>
        <end position="87"/>
    </location>
</feature>
<accession>A0ABY3ZVH2</accession>
<dbReference type="InterPro" id="IPR041115">
    <property type="entry name" value="SLATT_5"/>
</dbReference>
<sequence>MTNEINFYEKFLNRMSRTRKNKMQLHKRLKSYNEKVNTLLFFMNFFGIVLIIITLNPNKEMKNIFILNSYIVAIISIYIILFQYYIIIKSYDKNAEKALNIYHELREIENEIKDGGEEVFNNKKDKYFYIYNSILNNSIPHDDIDDLNNKLDDVNVRKRDLSLDNIVINGNIIVCIGGYLIVFYSIFFK</sequence>
<dbReference type="RefSeq" id="WP_243366187.1">
    <property type="nucleotide sequence ID" value="NZ_CP094348.1"/>
</dbReference>
<dbReference type="Proteomes" id="UP000830343">
    <property type="component" value="Chromosome"/>
</dbReference>
<organism evidence="3 4">
    <name type="scientific">Macrococcus armenti</name>
    <dbReference type="NCBI Taxonomy" id="2875764"/>
    <lineage>
        <taxon>Bacteria</taxon>
        <taxon>Bacillati</taxon>
        <taxon>Bacillota</taxon>
        <taxon>Bacilli</taxon>
        <taxon>Bacillales</taxon>
        <taxon>Staphylococcaceae</taxon>
        <taxon>Macrococcus</taxon>
    </lineage>
</organism>
<evidence type="ECO:0000313" key="3">
    <source>
        <dbReference type="EMBL" id="UOB20899.1"/>
    </source>
</evidence>
<feature type="transmembrane region" description="Helical" evidence="1">
    <location>
        <begin position="36"/>
        <end position="55"/>
    </location>
</feature>
<keyword evidence="1" id="KW-0812">Transmembrane</keyword>
<protein>
    <submittedName>
        <fullName evidence="3">SLATT domain-containing protein</fullName>
    </submittedName>
</protein>
<dbReference type="Pfam" id="PF18160">
    <property type="entry name" value="SLATT_5"/>
    <property type="match status" value="1"/>
</dbReference>
<proteinExistence type="predicted"/>
<evidence type="ECO:0000259" key="2">
    <source>
        <dbReference type="Pfam" id="PF18160"/>
    </source>
</evidence>
<keyword evidence="1" id="KW-1133">Transmembrane helix</keyword>
<evidence type="ECO:0000313" key="4">
    <source>
        <dbReference type="Proteomes" id="UP000830343"/>
    </source>
</evidence>
<feature type="domain" description="SMODS and SLOG-associating 2TM effector" evidence="2">
    <location>
        <begin position="6"/>
        <end position="179"/>
    </location>
</feature>